<dbReference type="PANTHER" id="PTHR32060">
    <property type="entry name" value="TAIL-SPECIFIC PROTEASE"/>
    <property type="match status" value="1"/>
</dbReference>
<sequence>MKKNNFCLFISVLALLTSCKETSVVPDGNPPDAEVNEWILDNMKTWYFWNDKLPASPDFAQTPQNFFSSILYRYDASLRPDGDRFSWLQESADELKASLSGETTSTGLEFRLLRYASNGNELYGIVTYVIKGSPAEKAGFKRGDFFTQVNGQQLTLSNYYALLYTGKETKAIRLGQLNASNQVVDSETSRSIASQVLQSDPVYFDTVFVNGSKKVGYLVYHQFVPGPNNSSVKTYDQALEKVFASFKTKGINELIIDFRYNRGGYVSSATQLASMIAKGVSSTDVFYYKEYNKIVTPSLEKQYGKSFFFESFLTKSQNVGGNLNRVIFLTSTSTASASELVINGLKPFMPVVIIGGKTTGKNVGSITISDDSKRIKWGIQPIVSRSANSLRSSEYTAGFEPNVAKTEGSVLYPYGDPRDPLLGEALYQIYGTRVARRGVDEEPVPPTGPDVHSSIDRQAAGGNMFFDFPYPKK</sequence>
<dbReference type="EMBL" id="SMJU01000009">
    <property type="protein sequence ID" value="TDB63796.1"/>
    <property type="molecule type" value="Genomic_DNA"/>
</dbReference>
<dbReference type="PANTHER" id="PTHR32060:SF30">
    <property type="entry name" value="CARBOXY-TERMINAL PROCESSING PROTEASE CTPA"/>
    <property type="match status" value="1"/>
</dbReference>
<dbReference type="InterPro" id="IPR041489">
    <property type="entry name" value="PDZ_6"/>
</dbReference>
<dbReference type="SUPFAM" id="SSF52096">
    <property type="entry name" value="ClpP/crotonase"/>
    <property type="match status" value="1"/>
</dbReference>
<dbReference type="PROSITE" id="PS50106">
    <property type="entry name" value="PDZ"/>
    <property type="match status" value="1"/>
</dbReference>
<dbReference type="GO" id="GO:0004175">
    <property type="term" value="F:endopeptidase activity"/>
    <property type="evidence" value="ECO:0007669"/>
    <property type="project" value="TreeGrafter"/>
</dbReference>
<evidence type="ECO:0000259" key="1">
    <source>
        <dbReference type="PROSITE" id="PS50106"/>
    </source>
</evidence>
<keyword evidence="3" id="KW-1185">Reference proteome</keyword>
<evidence type="ECO:0000313" key="3">
    <source>
        <dbReference type="Proteomes" id="UP000295706"/>
    </source>
</evidence>
<dbReference type="Gene3D" id="3.90.226.10">
    <property type="entry name" value="2-enoyl-CoA Hydratase, Chain A, domain 1"/>
    <property type="match status" value="1"/>
</dbReference>
<dbReference type="InterPro" id="IPR001478">
    <property type="entry name" value="PDZ"/>
</dbReference>
<dbReference type="GO" id="GO:0006508">
    <property type="term" value="P:proteolysis"/>
    <property type="evidence" value="ECO:0007669"/>
    <property type="project" value="InterPro"/>
</dbReference>
<comment type="caution">
    <text evidence="2">The sequence shown here is derived from an EMBL/GenBank/DDBJ whole genome shotgun (WGS) entry which is preliminary data.</text>
</comment>
<dbReference type="InterPro" id="IPR029045">
    <property type="entry name" value="ClpP/crotonase-like_dom_sf"/>
</dbReference>
<protein>
    <submittedName>
        <fullName evidence="2">Peptidase S41</fullName>
    </submittedName>
</protein>
<dbReference type="RefSeq" id="WP_132119455.1">
    <property type="nucleotide sequence ID" value="NZ_SMJU01000009.1"/>
</dbReference>
<reference evidence="2 3" key="1">
    <citation type="submission" date="2019-02" db="EMBL/GenBank/DDBJ databases">
        <title>Arundinibacter roseus gen. nov., sp. nov., a new member of the family Cytophagaceae.</title>
        <authorList>
            <person name="Szuroczki S."/>
            <person name="Khayer B."/>
            <person name="Sproer C."/>
            <person name="Toumi M."/>
            <person name="Szabo A."/>
            <person name="Felfoldi T."/>
            <person name="Schumann P."/>
            <person name="Toth E."/>
        </authorList>
    </citation>
    <scope>NUCLEOTIDE SEQUENCE [LARGE SCALE GENOMIC DNA]</scope>
    <source>
        <strain evidence="2 3">DMA-k-7a</strain>
    </source>
</reference>
<dbReference type="SMART" id="SM00245">
    <property type="entry name" value="TSPc"/>
    <property type="match status" value="1"/>
</dbReference>
<dbReference type="PROSITE" id="PS51257">
    <property type="entry name" value="PROKAR_LIPOPROTEIN"/>
    <property type="match status" value="1"/>
</dbReference>
<dbReference type="Pfam" id="PF18294">
    <property type="entry name" value="Pept_S41_N"/>
    <property type="match status" value="1"/>
</dbReference>
<organism evidence="2 3">
    <name type="scientific">Arundinibacter roseus</name>
    <dbReference type="NCBI Taxonomy" id="2070510"/>
    <lineage>
        <taxon>Bacteria</taxon>
        <taxon>Pseudomonadati</taxon>
        <taxon>Bacteroidota</taxon>
        <taxon>Cytophagia</taxon>
        <taxon>Cytophagales</taxon>
        <taxon>Spirosomataceae</taxon>
        <taxon>Arundinibacter</taxon>
    </lineage>
</organism>
<feature type="domain" description="PDZ" evidence="1">
    <location>
        <begin position="119"/>
        <end position="158"/>
    </location>
</feature>
<dbReference type="InterPro" id="IPR005151">
    <property type="entry name" value="Tail-specific_protease"/>
</dbReference>
<dbReference type="Gene3D" id="3.30.750.170">
    <property type="match status" value="1"/>
</dbReference>
<dbReference type="GO" id="GO:0030288">
    <property type="term" value="C:outer membrane-bounded periplasmic space"/>
    <property type="evidence" value="ECO:0007669"/>
    <property type="project" value="TreeGrafter"/>
</dbReference>
<dbReference type="Pfam" id="PF17820">
    <property type="entry name" value="PDZ_6"/>
    <property type="match status" value="1"/>
</dbReference>
<dbReference type="CDD" id="cd07561">
    <property type="entry name" value="Peptidase_S41_CPP_like"/>
    <property type="match status" value="1"/>
</dbReference>
<dbReference type="Gene3D" id="2.30.42.10">
    <property type="match status" value="1"/>
</dbReference>
<proteinExistence type="predicted"/>
<dbReference type="GO" id="GO:0008236">
    <property type="term" value="F:serine-type peptidase activity"/>
    <property type="evidence" value="ECO:0007669"/>
    <property type="project" value="InterPro"/>
</dbReference>
<dbReference type="InterPro" id="IPR041613">
    <property type="entry name" value="Pept_S41_N"/>
</dbReference>
<accession>A0A4R4KAW6</accession>
<dbReference type="SUPFAM" id="SSF50156">
    <property type="entry name" value="PDZ domain-like"/>
    <property type="match status" value="1"/>
</dbReference>
<evidence type="ECO:0000313" key="2">
    <source>
        <dbReference type="EMBL" id="TDB63796.1"/>
    </source>
</evidence>
<dbReference type="AlphaFoldDB" id="A0A4R4KAW6"/>
<name>A0A4R4KAW6_9BACT</name>
<dbReference type="Proteomes" id="UP000295706">
    <property type="component" value="Unassembled WGS sequence"/>
</dbReference>
<dbReference type="InterPro" id="IPR036034">
    <property type="entry name" value="PDZ_sf"/>
</dbReference>
<dbReference type="OrthoDB" id="7168509at2"/>
<gene>
    <name evidence="2" type="ORF">EZE20_16020</name>
</gene>
<dbReference type="GO" id="GO:0007165">
    <property type="term" value="P:signal transduction"/>
    <property type="evidence" value="ECO:0007669"/>
    <property type="project" value="TreeGrafter"/>
</dbReference>
<dbReference type="Pfam" id="PF03572">
    <property type="entry name" value="Peptidase_S41"/>
    <property type="match status" value="1"/>
</dbReference>